<dbReference type="AlphaFoldDB" id="A0A1C6T065"/>
<accession>A0A1C6T065</accession>
<keyword evidence="4" id="KW-1185">Reference proteome</keyword>
<dbReference type="InterPro" id="IPR011747">
    <property type="entry name" value="CHP02241"/>
</dbReference>
<feature type="domain" description="Contractile injection system tube protein N-terminal" evidence="2">
    <location>
        <begin position="282"/>
        <end position="326"/>
    </location>
</feature>
<dbReference type="STRING" id="145854.GA0074692_4004"/>
<dbReference type="Pfam" id="PF19266">
    <property type="entry name" value="CIS_tube"/>
    <property type="match status" value="1"/>
</dbReference>
<reference evidence="4" key="1">
    <citation type="submission" date="2016-06" db="EMBL/GenBank/DDBJ databases">
        <authorList>
            <person name="Varghese N."/>
            <person name="Submissions Spin"/>
        </authorList>
    </citation>
    <scope>NUCLEOTIDE SEQUENCE [LARGE SCALE GENOMIC DNA]</scope>
    <source>
        <strain evidence="4">DSM 43817</strain>
    </source>
</reference>
<dbReference type="PANTHER" id="PTHR38009">
    <property type="entry name" value="CONSERVED HYPOTHETICAL PHAGE TAIL PROTEIN"/>
    <property type="match status" value="1"/>
</dbReference>
<dbReference type="Proteomes" id="UP000198959">
    <property type="component" value="Unassembled WGS sequence"/>
</dbReference>
<dbReference type="PANTHER" id="PTHR38009:SF1">
    <property type="entry name" value="CONSERVED HYPOTHETICAL PHAGE TAIL PROTEIN"/>
    <property type="match status" value="1"/>
</dbReference>
<organism evidence="3 4">
    <name type="scientific">Micromonospora pallida</name>
    <dbReference type="NCBI Taxonomy" id="145854"/>
    <lineage>
        <taxon>Bacteria</taxon>
        <taxon>Bacillati</taxon>
        <taxon>Actinomycetota</taxon>
        <taxon>Actinomycetes</taxon>
        <taxon>Micromonosporales</taxon>
        <taxon>Micromonosporaceae</taxon>
        <taxon>Micromonospora</taxon>
    </lineage>
</organism>
<dbReference type="EMBL" id="FMHW01000002">
    <property type="protein sequence ID" value="SCL35097.1"/>
    <property type="molecule type" value="Genomic_DNA"/>
</dbReference>
<name>A0A1C6T065_9ACTN</name>
<dbReference type="InterPro" id="IPR010667">
    <property type="entry name" value="Phage_T4_Gp19"/>
</dbReference>
<dbReference type="NCBIfam" id="TIGR02241">
    <property type="entry name" value="conserved hypothetical phage tail region protein"/>
    <property type="match status" value="1"/>
</dbReference>
<proteinExistence type="predicted"/>
<gene>
    <name evidence="3" type="ORF">GA0074692_4004</name>
</gene>
<evidence type="ECO:0000259" key="2">
    <source>
        <dbReference type="Pfam" id="PF19266"/>
    </source>
</evidence>
<evidence type="ECO:0000313" key="4">
    <source>
        <dbReference type="Proteomes" id="UP000198959"/>
    </source>
</evidence>
<evidence type="ECO:0000313" key="3">
    <source>
        <dbReference type="EMBL" id="SCL35097.1"/>
    </source>
</evidence>
<feature type="region of interest" description="Disordered" evidence="1">
    <location>
        <begin position="336"/>
        <end position="380"/>
    </location>
</feature>
<evidence type="ECO:0000256" key="1">
    <source>
        <dbReference type="SAM" id="MobiDB-lite"/>
    </source>
</evidence>
<dbReference type="OrthoDB" id="9790161at2"/>
<protein>
    <submittedName>
        <fullName evidence="3">Conserved hypothetical phage tail region protein</fullName>
    </submittedName>
</protein>
<sequence>MAAISAGQLGGMLGDPSQTAKGLASGGLAQLFRSGPGVRRTDKLGLAMRFQVTIGGVQLGLWRSCRGLRADFKPEVVRVTGDYVGQYHLPGEVSYPPIVLERAVHREHSARLQRWLVDVLGSWRDGTGDDTRTTARITLLDADGEPVDSWLLYGVRPSSWSGPDLSADTNQVAVERLELVHEGFFPDLQARAASATLSSPKLGTVTFAYNPAKMNITRSSRASQLVGQGKGLVIASDTALRVSAGEVLLVGPGVAQDVQKLIAFSGAPALDGQQGTATASDAELPELTFTWGKLSMAVKLSTLNVNLTRFDGDGQPVRAQATLDLVVFKGEIFPKQPGAPTPARSVWTDPAQWRQRAAASGIDDPTRAQARAGGAPGARR</sequence>
<dbReference type="Pfam" id="PF06841">
    <property type="entry name" value="Phage_T4_gp19"/>
    <property type="match status" value="1"/>
</dbReference>
<dbReference type="InterPro" id="IPR045361">
    <property type="entry name" value="CIS_tube_prot_N"/>
</dbReference>
<dbReference type="RefSeq" id="WP_091646667.1">
    <property type="nucleotide sequence ID" value="NZ_FMHW01000002.1"/>
</dbReference>
<dbReference type="GO" id="GO:0005198">
    <property type="term" value="F:structural molecule activity"/>
    <property type="evidence" value="ECO:0007669"/>
    <property type="project" value="InterPro"/>
</dbReference>